<dbReference type="Gene3D" id="3.30.420.10">
    <property type="entry name" value="Ribonuclease H-like superfamily/Ribonuclease H"/>
    <property type="match status" value="1"/>
</dbReference>
<protein>
    <recommendedName>
        <fullName evidence="4">SAP domain-containing protein</fullName>
    </recommendedName>
</protein>
<dbReference type="SMART" id="SM00513">
    <property type="entry name" value="SAP"/>
    <property type="match status" value="3"/>
</dbReference>
<feature type="region of interest" description="Disordered" evidence="2">
    <location>
        <begin position="115"/>
        <end position="134"/>
    </location>
</feature>
<feature type="domain" description="SAP" evidence="4">
    <location>
        <begin position="764"/>
        <end position="798"/>
    </location>
</feature>
<reference evidence="5 6" key="1">
    <citation type="journal article" date="2020" name="G3 (Bethesda)">
        <title>Improved Reference Genome for Cyclotella cryptica CCMP332, a Model for Cell Wall Morphogenesis, Salinity Adaptation, and Lipid Production in Diatoms (Bacillariophyta).</title>
        <authorList>
            <person name="Roberts W.R."/>
            <person name="Downey K.M."/>
            <person name="Ruck E.C."/>
            <person name="Traller J.C."/>
            <person name="Alverson A.J."/>
        </authorList>
    </citation>
    <scope>NUCLEOTIDE SEQUENCE [LARGE SCALE GENOMIC DNA]</scope>
    <source>
        <strain evidence="5 6">CCMP332</strain>
    </source>
</reference>
<sequence>MKIKLFHTQQSALQTSSRLLRRGLGGISMIFFVIFIAMSSNIMSPKCIAMAANLERTNYGLSITRRSARGLYESGLNLSMHCHERRSTLPNAAFVVLNSALSSGRERRSLMTVQRLKSQPTSNQPSHRSSSSISSFPSIHRRAFSSSSLFAPSSILLHATVPSIEESIDFSHLDNEKGLNDTNQVFDKGIPVLESTEYPVLNDHGSIALNDILYHDGGAQDLSDPIGTLPPDSNIPTGSNGSVDGGINDIEVISPSQIDQMTVPALKALCKKNGLKISGKKADLQKRLRDHLSSNPIATPLEPLEEPNSRSNPTLEEPESNVCEPIHSPDSIEIKSPPKPNEKWNPNAPLEWCKTFGMRSASDAARLESLTCLKPGDEGYFDVSEIKPENVTIVRTKEDARIVMGALMKSKVEDPERIHACDTEVMDIDLKEVGPVGNGYVTCLSVYSGEDFDYGLGDGPGTMLWIDNLDDAKGILHEFQAWLEDEKVLKVWHNYGFDRHVLFNEGINVLGFGGDTMHMARLSDTSRMKYSLESLTEDLLGQRKVPMKEIFGVPRLRKDGSPGAIIDVPAVEVMQRDPQFRKNWITYSAFDAKSTYNLYANLKASLMKTGWVNNFNMMDYYKMYMRPFGELLTDLERRGMLVAKDYLADVEAQARKDREGHVETFRQWAFKQIGPDGLAMNTASSIQLSTFLFGGSENSKTQEATESVRVFKTPREDIPDDAMEAYRERDARLKEEKANGGSIGVHGDGNAGIQTFDDQGPDEFDQMKASDLKVLCKEYGLKVSGKKSELQQRLRGHFQLLNTPNHAFIDDYDSMSLEDLQNACEARSLSSSSKKSALIKELRNDDSMCREIAAQYINNPISDSAIVDREISELLEEAAASGSHNVLKGMLAEIKAKNEEEPKFVDVTITSLGMKPEKFTVSGAPSATSDVLKKLAGDPFAKPPKYGSAYEFFGGGEKGHEACVAFYSLTAIGSIDTMIANFLTSLQTLADDQNRVHCSLNLNTETGRLSSRKPNMQNQPALEKDKYKIRQAFIASPGNRLIVADYGQLELRLLASMTNCKSMIEAFEAGGDFHSRTALGMFKYIQDAVENGDVLLEWDYSKGEPPKPMLKDEFASERRKAKTLNFSIAYGKTAHGLSQDWGVSQDEAQDMLRKWYDSRPEVEKWQLQTKATAKKHGITRTLMGRYRHLPNATKMGDKKLLGHAERASINTPIQGGAADVAMMAMLKINNSELLKNLGWILLMQVHDEVILEGPEVTAEEAFREVVKCMEEPWVFGLEKTKVPLLVDGSYVHNNWYDAK</sequence>
<evidence type="ECO:0000256" key="1">
    <source>
        <dbReference type="ARBA" id="ARBA00022705"/>
    </source>
</evidence>
<keyword evidence="3" id="KW-1133">Transmembrane helix</keyword>
<dbReference type="Gene3D" id="1.10.720.30">
    <property type="entry name" value="SAP domain"/>
    <property type="match status" value="3"/>
</dbReference>
<dbReference type="InterPro" id="IPR036397">
    <property type="entry name" value="RNaseH_sf"/>
</dbReference>
<dbReference type="InterPro" id="IPR003034">
    <property type="entry name" value="SAP_dom"/>
</dbReference>
<gene>
    <name evidence="5" type="ORF">HJC23_008078</name>
</gene>
<name>A0ABD3NFV4_9STRA</name>
<dbReference type="InterPro" id="IPR036361">
    <property type="entry name" value="SAP_dom_sf"/>
</dbReference>
<dbReference type="Proteomes" id="UP001516023">
    <property type="component" value="Unassembled WGS sequence"/>
</dbReference>
<dbReference type="CDD" id="cd08640">
    <property type="entry name" value="DNA_pol_A_plastid_like"/>
    <property type="match status" value="1"/>
</dbReference>
<dbReference type="SUPFAM" id="SSF68906">
    <property type="entry name" value="SAP domain"/>
    <property type="match status" value="2"/>
</dbReference>
<feature type="compositionally biased region" description="Polar residues" evidence="2">
    <location>
        <begin position="115"/>
        <end position="124"/>
    </location>
</feature>
<accession>A0ABD3NFV4</accession>
<dbReference type="PANTHER" id="PTHR10133:SF27">
    <property type="entry name" value="DNA POLYMERASE NU"/>
    <property type="match status" value="1"/>
</dbReference>
<feature type="compositionally biased region" description="Low complexity" evidence="2">
    <location>
        <begin position="125"/>
        <end position="134"/>
    </location>
</feature>
<dbReference type="SUPFAM" id="SSF56672">
    <property type="entry name" value="DNA/RNA polymerases"/>
    <property type="match status" value="1"/>
</dbReference>
<dbReference type="Pfam" id="PF00476">
    <property type="entry name" value="DNA_pol_A"/>
    <property type="match status" value="1"/>
</dbReference>
<dbReference type="InterPro" id="IPR043502">
    <property type="entry name" value="DNA/RNA_pol_sf"/>
</dbReference>
<keyword evidence="3" id="KW-0472">Membrane</keyword>
<dbReference type="Gene3D" id="3.30.70.370">
    <property type="match status" value="1"/>
</dbReference>
<evidence type="ECO:0000256" key="2">
    <source>
        <dbReference type="SAM" id="MobiDB-lite"/>
    </source>
</evidence>
<dbReference type="InterPro" id="IPR012337">
    <property type="entry name" value="RNaseH-like_sf"/>
</dbReference>
<dbReference type="InterPro" id="IPR002562">
    <property type="entry name" value="3'-5'_exonuclease_dom"/>
</dbReference>
<dbReference type="SMART" id="SM00482">
    <property type="entry name" value="POLAc"/>
    <property type="match status" value="1"/>
</dbReference>
<dbReference type="InterPro" id="IPR001098">
    <property type="entry name" value="DNA-dir_DNA_pol_A_palm_dom"/>
</dbReference>
<proteinExistence type="predicted"/>
<evidence type="ECO:0000259" key="4">
    <source>
        <dbReference type="PROSITE" id="PS50800"/>
    </source>
</evidence>
<comment type="caution">
    <text evidence="5">The sequence shown here is derived from an EMBL/GenBank/DDBJ whole genome shotgun (WGS) entry which is preliminary data.</text>
</comment>
<dbReference type="InterPro" id="IPR002298">
    <property type="entry name" value="DNA_polymerase_A"/>
</dbReference>
<dbReference type="EMBL" id="JABMIG020000577">
    <property type="protein sequence ID" value="KAL3774777.1"/>
    <property type="molecule type" value="Genomic_DNA"/>
</dbReference>
<keyword evidence="6" id="KW-1185">Reference proteome</keyword>
<dbReference type="FunFam" id="3.30.420.10:FF:000051">
    <property type="entry name" value="DNA polymerase I"/>
    <property type="match status" value="1"/>
</dbReference>
<dbReference type="Gene3D" id="1.10.150.20">
    <property type="entry name" value="5' to 3' exonuclease, C-terminal subdomain"/>
    <property type="match status" value="1"/>
</dbReference>
<evidence type="ECO:0000313" key="5">
    <source>
        <dbReference type="EMBL" id="KAL3774777.1"/>
    </source>
</evidence>
<dbReference type="PANTHER" id="PTHR10133">
    <property type="entry name" value="DNA POLYMERASE I"/>
    <property type="match status" value="1"/>
</dbReference>
<feature type="region of interest" description="Disordered" evidence="2">
    <location>
        <begin position="293"/>
        <end position="345"/>
    </location>
</feature>
<dbReference type="Pfam" id="PF02037">
    <property type="entry name" value="SAP"/>
    <property type="match status" value="2"/>
</dbReference>
<dbReference type="Pfam" id="PF01612">
    <property type="entry name" value="DNA_pol_A_exo1"/>
    <property type="match status" value="1"/>
</dbReference>
<organism evidence="5 6">
    <name type="scientific">Cyclotella cryptica</name>
    <dbReference type="NCBI Taxonomy" id="29204"/>
    <lineage>
        <taxon>Eukaryota</taxon>
        <taxon>Sar</taxon>
        <taxon>Stramenopiles</taxon>
        <taxon>Ochrophyta</taxon>
        <taxon>Bacillariophyta</taxon>
        <taxon>Coscinodiscophyceae</taxon>
        <taxon>Thalassiosirophycidae</taxon>
        <taxon>Stephanodiscales</taxon>
        <taxon>Stephanodiscaceae</taxon>
        <taxon>Cyclotella</taxon>
    </lineage>
</organism>
<dbReference type="PRINTS" id="PR00868">
    <property type="entry name" value="DNAPOLI"/>
</dbReference>
<evidence type="ECO:0000313" key="6">
    <source>
        <dbReference type="Proteomes" id="UP001516023"/>
    </source>
</evidence>
<dbReference type="GO" id="GO:0005737">
    <property type="term" value="C:cytoplasm"/>
    <property type="evidence" value="ECO:0007669"/>
    <property type="project" value="UniProtKB-ARBA"/>
</dbReference>
<dbReference type="GO" id="GO:0006260">
    <property type="term" value="P:DNA replication"/>
    <property type="evidence" value="ECO:0007669"/>
    <property type="project" value="UniProtKB-KW"/>
</dbReference>
<dbReference type="PROSITE" id="PS50800">
    <property type="entry name" value="SAP"/>
    <property type="match status" value="2"/>
</dbReference>
<feature type="domain" description="SAP" evidence="4">
    <location>
        <begin position="258"/>
        <end position="292"/>
    </location>
</feature>
<evidence type="ECO:0000256" key="3">
    <source>
        <dbReference type="SAM" id="Phobius"/>
    </source>
</evidence>
<keyword evidence="1" id="KW-0235">DNA replication</keyword>
<keyword evidence="3" id="KW-0812">Transmembrane</keyword>
<dbReference type="SUPFAM" id="SSF53098">
    <property type="entry name" value="Ribonuclease H-like"/>
    <property type="match status" value="1"/>
</dbReference>
<feature type="transmembrane region" description="Helical" evidence="3">
    <location>
        <begin position="20"/>
        <end position="38"/>
    </location>
</feature>